<dbReference type="HAMAP" id="MF_00185">
    <property type="entry name" value="IPP_trans"/>
    <property type="match status" value="1"/>
</dbReference>
<dbReference type="Pfam" id="PF01715">
    <property type="entry name" value="IPPT"/>
    <property type="match status" value="1"/>
</dbReference>
<dbReference type="PANTHER" id="PTHR11088">
    <property type="entry name" value="TRNA DIMETHYLALLYLTRANSFERASE"/>
    <property type="match status" value="1"/>
</dbReference>
<comment type="caution">
    <text evidence="11">The sequence shown here is derived from an EMBL/GenBank/DDBJ whole genome shotgun (WGS) entry which is preliminary data.</text>
</comment>
<dbReference type="Proteomes" id="UP000034364">
    <property type="component" value="Unassembled WGS sequence"/>
</dbReference>
<evidence type="ECO:0000256" key="2">
    <source>
        <dbReference type="ARBA" id="ARBA00003213"/>
    </source>
</evidence>
<feature type="region of interest" description="Interaction with substrate tRNA" evidence="10">
    <location>
        <begin position="34"/>
        <end position="37"/>
    </location>
</feature>
<dbReference type="GO" id="GO:0006400">
    <property type="term" value="P:tRNA modification"/>
    <property type="evidence" value="ECO:0007669"/>
    <property type="project" value="TreeGrafter"/>
</dbReference>
<dbReference type="InterPro" id="IPR027417">
    <property type="entry name" value="P-loop_NTPase"/>
</dbReference>
<evidence type="ECO:0000256" key="5">
    <source>
        <dbReference type="ARBA" id="ARBA00022694"/>
    </source>
</evidence>
<evidence type="ECO:0000313" key="12">
    <source>
        <dbReference type="Proteomes" id="UP000034364"/>
    </source>
</evidence>
<comment type="caution">
    <text evidence="10">Lacks conserved residue(s) required for the propagation of feature annotation.</text>
</comment>
<feature type="site" description="Interaction with substrate tRNA" evidence="10">
    <location>
        <position position="142"/>
    </location>
</feature>
<keyword evidence="7 10" id="KW-0067">ATP-binding</keyword>
<dbReference type="EC" id="2.5.1.75" evidence="10"/>
<dbReference type="Gene3D" id="3.40.50.300">
    <property type="entry name" value="P-loop containing nucleotide triphosphate hydrolases"/>
    <property type="match status" value="1"/>
</dbReference>
<comment type="function">
    <text evidence="2 10">Catalyzes the transfer of a dimethylallyl group onto the adenine at position 37 in tRNAs that read codons beginning with uridine, leading to the formation of N6-(dimethylallyl)adenosine (i(6)A).</text>
</comment>
<comment type="subunit">
    <text evidence="10">Monomer.</text>
</comment>
<feature type="binding site" evidence="10">
    <location>
        <begin position="9"/>
        <end position="16"/>
    </location>
    <ligand>
        <name>ATP</name>
        <dbReference type="ChEBI" id="CHEBI:30616"/>
    </ligand>
</feature>
<evidence type="ECO:0000256" key="4">
    <source>
        <dbReference type="ARBA" id="ARBA00022679"/>
    </source>
</evidence>
<feature type="binding site" evidence="10">
    <location>
        <begin position="11"/>
        <end position="16"/>
    </location>
    <ligand>
        <name>substrate</name>
    </ligand>
</feature>
<dbReference type="GO" id="GO:0005524">
    <property type="term" value="F:ATP binding"/>
    <property type="evidence" value="ECO:0007669"/>
    <property type="project" value="UniProtKB-UniRule"/>
</dbReference>
<name>A0A0G1S6G4_9BACT</name>
<dbReference type="SUPFAM" id="SSF52540">
    <property type="entry name" value="P-loop containing nucleoside triphosphate hydrolases"/>
    <property type="match status" value="2"/>
</dbReference>
<comment type="cofactor">
    <cofactor evidence="1 10">
        <name>Mg(2+)</name>
        <dbReference type="ChEBI" id="CHEBI:18420"/>
    </cofactor>
</comment>
<dbReference type="PANTHER" id="PTHR11088:SF60">
    <property type="entry name" value="TRNA DIMETHYLALLYLTRANSFERASE"/>
    <property type="match status" value="1"/>
</dbReference>
<dbReference type="InterPro" id="IPR018022">
    <property type="entry name" value="IPT"/>
</dbReference>
<evidence type="ECO:0000256" key="7">
    <source>
        <dbReference type="ARBA" id="ARBA00022840"/>
    </source>
</evidence>
<evidence type="ECO:0000256" key="10">
    <source>
        <dbReference type="HAMAP-Rule" id="MF_00185"/>
    </source>
</evidence>
<evidence type="ECO:0000256" key="3">
    <source>
        <dbReference type="ARBA" id="ARBA00005842"/>
    </source>
</evidence>
<evidence type="ECO:0000313" key="11">
    <source>
        <dbReference type="EMBL" id="KKU64986.1"/>
    </source>
</evidence>
<proteinExistence type="inferred from homology"/>
<protein>
    <recommendedName>
        <fullName evidence="10">tRNA dimethylallyltransferase</fullName>
        <ecNumber evidence="10">2.5.1.75</ecNumber>
    </recommendedName>
    <alternativeName>
        <fullName evidence="10">Dimethylallyl diphosphate:tRNA dimethylallyltransferase</fullName>
        <shortName evidence="10">DMAPP:tRNA dimethylallyltransferase</shortName>
        <shortName evidence="10">DMATase</shortName>
    </alternativeName>
    <alternativeName>
        <fullName evidence="10">Isopentenyl-diphosphate:tRNA isopentenyltransferase</fullName>
        <shortName evidence="10">IPP transferase</shortName>
        <shortName evidence="10">IPPT</shortName>
        <shortName evidence="10">IPTase</shortName>
    </alternativeName>
</protein>
<dbReference type="PATRIC" id="fig|1618353.3.peg.64"/>
<organism evidence="11 12">
    <name type="scientific">Candidatus Amesbacteria bacterium GW2011_GWA1_47_16</name>
    <dbReference type="NCBI Taxonomy" id="1618353"/>
    <lineage>
        <taxon>Bacteria</taxon>
        <taxon>Candidatus Amesiibacteriota</taxon>
    </lineage>
</organism>
<keyword evidence="4 10" id="KW-0808">Transferase</keyword>
<keyword evidence="5 10" id="KW-0819">tRNA processing</keyword>
<keyword evidence="6 10" id="KW-0547">Nucleotide-binding</keyword>
<gene>
    <name evidence="10" type="primary">miaA</name>
    <name evidence="11" type="ORF">UX87_C0002G0008</name>
</gene>
<evidence type="ECO:0000256" key="1">
    <source>
        <dbReference type="ARBA" id="ARBA00001946"/>
    </source>
</evidence>
<evidence type="ECO:0000256" key="9">
    <source>
        <dbReference type="ARBA" id="ARBA00049563"/>
    </source>
</evidence>
<feature type="site" description="Interaction with substrate tRNA" evidence="10">
    <location>
        <position position="119"/>
    </location>
</feature>
<keyword evidence="8 10" id="KW-0460">Magnesium</keyword>
<dbReference type="AlphaFoldDB" id="A0A0G1S6G4"/>
<comment type="catalytic activity">
    <reaction evidence="9 10">
        <text>adenosine(37) in tRNA + dimethylallyl diphosphate = N(6)-dimethylallyladenosine(37) in tRNA + diphosphate</text>
        <dbReference type="Rhea" id="RHEA:26482"/>
        <dbReference type="Rhea" id="RHEA-COMP:10162"/>
        <dbReference type="Rhea" id="RHEA-COMP:10375"/>
        <dbReference type="ChEBI" id="CHEBI:33019"/>
        <dbReference type="ChEBI" id="CHEBI:57623"/>
        <dbReference type="ChEBI" id="CHEBI:74411"/>
        <dbReference type="ChEBI" id="CHEBI:74415"/>
        <dbReference type="EC" id="2.5.1.75"/>
    </reaction>
</comment>
<evidence type="ECO:0000256" key="8">
    <source>
        <dbReference type="ARBA" id="ARBA00022842"/>
    </source>
</evidence>
<dbReference type="GO" id="GO:0052381">
    <property type="term" value="F:tRNA dimethylallyltransferase activity"/>
    <property type="evidence" value="ECO:0007669"/>
    <property type="project" value="UniProtKB-UniRule"/>
</dbReference>
<reference evidence="11 12" key="1">
    <citation type="journal article" date="2015" name="Nature">
        <title>rRNA introns, odd ribosomes, and small enigmatic genomes across a large radiation of phyla.</title>
        <authorList>
            <person name="Brown C.T."/>
            <person name="Hug L.A."/>
            <person name="Thomas B.C."/>
            <person name="Sharon I."/>
            <person name="Castelle C.J."/>
            <person name="Singh A."/>
            <person name="Wilkins M.J."/>
            <person name="Williams K.H."/>
            <person name="Banfield J.F."/>
        </authorList>
    </citation>
    <scope>NUCLEOTIDE SEQUENCE [LARGE SCALE GENOMIC DNA]</scope>
</reference>
<evidence type="ECO:0000256" key="6">
    <source>
        <dbReference type="ARBA" id="ARBA00022741"/>
    </source>
</evidence>
<dbReference type="InterPro" id="IPR039657">
    <property type="entry name" value="Dimethylallyltransferase"/>
</dbReference>
<dbReference type="EMBL" id="LCNV01000002">
    <property type="protein sequence ID" value="KKU64986.1"/>
    <property type="molecule type" value="Genomic_DNA"/>
</dbReference>
<comment type="similarity">
    <text evidence="3 10">Belongs to the IPP transferase family.</text>
</comment>
<sequence>MNRLLIICGPTATGKTSFGLEVAGKFNGEIISADSRQVYSGMDIVTGKDIPPGSKPVVTELRWRDRLLKYYEISGIKVWLYDIVKPDEPFNLAFWKECADLVLADIYSRGKLPVIVGGTGLYIKSLTSDLEKISVPPNQLLRNKLENKSPLYLFNYLNKINASISASMNISDRQNPRRLMRAIEVALNPRPTPDSLHTSHHPKFLIALTAPREDLYRRVDTRVEERMEMGAAEETEILVKKYGWDLPSMSAAGYTVLKNGEDSASRWKFLEHSYVRRQLTWFKKQPGVTWFDISLPVWRKNALSIIQNWYNKKRA</sequence>
<accession>A0A0G1S6G4</accession>